<feature type="non-terminal residue" evidence="2">
    <location>
        <position position="160"/>
    </location>
</feature>
<dbReference type="EMBL" id="CADCTS010000101">
    <property type="protein sequence ID" value="CAA9292894.1"/>
    <property type="molecule type" value="Genomic_DNA"/>
</dbReference>
<dbReference type="EC" id="1.11.1.15" evidence="2"/>
<dbReference type="GO" id="GO:0004602">
    <property type="term" value="F:glutathione peroxidase activity"/>
    <property type="evidence" value="ECO:0007669"/>
    <property type="project" value="UniProtKB-EC"/>
</dbReference>
<dbReference type="AlphaFoldDB" id="A0A6J4K0S2"/>
<feature type="compositionally biased region" description="Basic residues" evidence="1">
    <location>
        <begin position="131"/>
        <end position="160"/>
    </location>
</feature>
<feature type="region of interest" description="Disordered" evidence="1">
    <location>
        <begin position="1"/>
        <end position="160"/>
    </location>
</feature>
<protein>
    <submittedName>
        <fullName evidence="2">Glutathione peroxidase @ Thioredoxin peroxidase</fullName>
        <ecNumber evidence="2">1.11.1.15</ecNumber>
        <ecNumber evidence="2">1.11.1.9</ecNumber>
    </submittedName>
</protein>
<name>A0A6J4K0S2_9ACTN</name>
<feature type="compositionally biased region" description="Basic and acidic residues" evidence="1">
    <location>
        <begin position="72"/>
        <end position="90"/>
    </location>
</feature>
<keyword evidence="2" id="KW-0575">Peroxidase</keyword>
<feature type="non-terminal residue" evidence="2">
    <location>
        <position position="1"/>
    </location>
</feature>
<feature type="compositionally biased region" description="Low complexity" evidence="1">
    <location>
        <begin position="103"/>
        <end position="112"/>
    </location>
</feature>
<evidence type="ECO:0000256" key="1">
    <source>
        <dbReference type="SAM" id="MobiDB-lite"/>
    </source>
</evidence>
<feature type="compositionally biased region" description="Low complexity" evidence="1">
    <location>
        <begin position="58"/>
        <end position="69"/>
    </location>
</feature>
<sequence length="160" mass="18354">ADPLRLHRPLDHRDRGPARRLRRPPRAGGQHRLAVRADAPVRGPGEAVEHLRPRRARGLGLPLRPVRSPGARRRDGDRRLLRAQLRRDLPAVRQGRGQRGRRAPAVPLAPGRAARRLGRGDRVELHQVPPRPRRPRRAPLRPRHHAGRDRRRPRGCPRRL</sequence>
<keyword evidence="2" id="KW-0560">Oxidoreductase</keyword>
<organism evidence="2">
    <name type="scientific">uncultured Friedmanniella sp</name>
    <dbReference type="NCBI Taxonomy" id="335381"/>
    <lineage>
        <taxon>Bacteria</taxon>
        <taxon>Bacillati</taxon>
        <taxon>Actinomycetota</taxon>
        <taxon>Actinomycetes</taxon>
        <taxon>Propionibacteriales</taxon>
        <taxon>Nocardioidaceae</taxon>
        <taxon>Friedmanniella</taxon>
        <taxon>environmental samples</taxon>
    </lineage>
</organism>
<dbReference type="EC" id="1.11.1.9" evidence="2"/>
<proteinExistence type="predicted"/>
<evidence type="ECO:0000313" key="2">
    <source>
        <dbReference type="EMBL" id="CAA9292894.1"/>
    </source>
</evidence>
<reference evidence="2" key="1">
    <citation type="submission" date="2020-02" db="EMBL/GenBank/DDBJ databases">
        <authorList>
            <person name="Meier V. D."/>
        </authorList>
    </citation>
    <scope>NUCLEOTIDE SEQUENCE</scope>
    <source>
        <strain evidence="2">AVDCRST_MAG48</strain>
    </source>
</reference>
<gene>
    <name evidence="2" type="ORF">AVDCRST_MAG48-685</name>
</gene>
<accession>A0A6J4K0S2</accession>
<feature type="compositionally biased region" description="Basic and acidic residues" evidence="1">
    <location>
        <begin position="1"/>
        <end position="17"/>
    </location>
</feature>